<evidence type="ECO:0000256" key="1">
    <source>
        <dbReference type="SAM" id="Phobius"/>
    </source>
</evidence>
<proteinExistence type="predicted"/>
<feature type="transmembrane region" description="Helical" evidence="1">
    <location>
        <begin position="61"/>
        <end position="83"/>
    </location>
</feature>
<keyword evidence="1" id="KW-0812">Transmembrane</keyword>
<keyword evidence="1" id="KW-0472">Membrane</keyword>
<dbReference type="EMBL" id="QRDZ01000013">
    <property type="protein sequence ID" value="RED75964.1"/>
    <property type="molecule type" value="Genomic_DNA"/>
</dbReference>
<keyword evidence="1" id="KW-1133">Transmembrane helix</keyword>
<keyword evidence="3" id="KW-1185">Reference proteome</keyword>
<protein>
    <submittedName>
        <fullName evidence="2">Uncharacterized protein</fullName>
    </submittedName>
</protein>
<reference evidence="2 3" key="1">
    <citation type="submission" date="2018-07" db="EMBL/GenBank/DDBJ databases">
        <title>Genomic Encyclopedia of Type Strains, Phase III (KMG-III): the genomes of soil and plant-associated and newly described type strains.</title>
        <authorList>
            <person name="Whitman W."/>
        </authorList>
    </citation>
    <scope>NUCLEOTIDE SEQUENCE [LARGE SCALE GENOMIC DNA]</scope>
    <source>
        <strain evidence="2 3">CECT 7287</strain>
    </source>
</reference>
<dbReference type="Proteomes" id="UP000256977">
    <property type="component" value="Unassembled WGS sequence"/>
</dbReference>
<evidence type="ECO:0000313" key="2">
    <source>
        <dbReference type="EMBL" id="RED75964.1"/>
    </source>
</evidence>
<evidence type="ECO:0000313" key="3">
    <source>
        <dbReference type="Proteomes" id="UP000256977"/>
    </source>
</evidence>
<comment type="caution">
    <text evidence="2">The sequence shown here is derived from an EMBL/GenBank/DDBJ whole genome shotgun (WGS) entry which is preliminary data.</text>
</comment>
<accession>A0A3D9JPL5</accession>
<organism evidence="2 3">
    <name type="scientific">Cohnella phaseoli</name>
    <dbReference type="NCBI Taxonomy" id="456490"/>
    <lineage>
        <taxon>Bacteria</taxon>
        <taxon>Bacillati</taxon>
        <taxon>Bacillota</taxon>
        <taxon>Bacilli</taxon>
        <taxon>Bacillales</taxon>
        <taxon>Paenibacillaceae</taxon>
        <taxon>Cohnella</taxon>
    </lineage>
</organism>
<dbReference type="AlphaFoldDB" id="A0A3D9JPL5"/>
<gene>
    <name evidence="2" type="ORF">DFP98_11324</name>
</gene>
<name>A0A3D9JPL5_9BACL</name>
<sequence length="88" mass="10151">MIFYFGAAKLTPIEEQGETYILITLSILQKYGVLIGVCTVLICMILRYLAKIRKNTRLMSVFLMMSIGISILCLIFIFLPYFVLYNLQ</sequence>
<feature type="transmembrane region" description="Helical" evidence="1">
    <location>
        <begin position="31"/>
        <end position="49"/>
    </location>
</feature>